<evidence type="ECO:0000313" key="8">
    <source>
        <dbReference type="Proteomes" id="UP000272942"/>
    </source>
</evidence>
<feature type="chain" id="PRO_5043138173" evidence="5">
    <location>
        <begin position="20"/>
        <end position="491"/>
    </location>
</feature>
<organism evidence="9">
    <name type="scientific">Echinostoma caproni</name>
    <dbReference type="NCBI Taxonomy" id="27848"/>
    <lineage>
        <taxon>Eukaryota</taxon>
        <taxon>Metazoa</taxon>
        <taxon>Spiralia</taxon>
        <taxon>Lophotrochozoa</taxon>
        <taxon>Platyhelminthes</taxon>
        <taxon>Trematoda</taxon>
        <taxon>Digenea</taxon>
        <taxon>Plagiorchiida</taxon>
        <taxon>Echinostomata</taxon>
        <taxon>Echinostomatoidea</taxon>
        <taxon>Echinostomatidae</taxon>
        <taxon>Echinostoma</taxon>
    </lineage>
</organism>
<reference evidence="9" key="1">
    <citation type="submission" date="2016-06" db="UniProtKB">
        <authorList>
            <consortium name="WormBaseParasite"/>
        </authorList>
    </citation>
    <scope>IDENTIFICATION</scope>
</reference>
<dbReference type="InterPro" id="IPR028082">
    <property type="entry name" value="Peripla_BP_I"/>
</dbReference>
<reference evidence="7 8" key="2">
    <citation type="submission" date="2018-11" db="EMBL/GenBank/DDBJ databases">
        <authorList>
            <consortium name="Pathogen Informatics"/>
        </authorList>
    </citation>
    <scope>NUCLEOTIDE SEQUENCE [LARGE SCALE GENOMIC DNA]</scope>
    <source>
        <strain evidence="7 8">Egypt</strain>
    </source>
</reference>
<dbReference type="AlphaFoldDB" id="A0A183ASA9"/>
<dbReference type="InterPro" id="IPR001828">
    <property type="entry name" value="ANF_lig-bd_rcpt"/>
</dbReference>
<evidence type="ECO:0000313" key="7">
    <source>
        <dbReference type="EMBL" id="VDP86063.1"/>
    </source>
</evidence>
<keyword evidence="3" id="KW-1133">Transmembrane helix</keyword>
<protein>
    <submittedName>
        <fullName evidence="9">ANF_receptor domain-containing protein</fullName>
    </submittedName>
</protein>
<evidence type="ECO:0000256" key="1">
    <source>
        <dbReference type="ARBA" id="ARBA00004370"/>
    </source>
</evidence>
<evidence type="ECO:0000256" key="5">
    <source>
        <dbReference type="SAM" id="SignalP"/>
    </source>
</evidence>
<evidence type="ECO:0000256" key="3">
    <source>
        <dbReference type="ARBA" id="ARBA00022989"/>
    </source>
</evidence>
<feature type="domain" description="Receptor ligand binding region" evidence="6">
    <location>
        <begin position="118"/>
        <end position="306"/>
    </location>
</feature>
<proteinExistence type="predicted"/>
<evidence type="ECO:0000256" key="2">
    <source>
        <dbReference type="ARBA" id="ARBA00022692"/>
    </source>
</evidence>
<evidence type="ECO:0000313" key="9">
    <source>
        <dbReference type="WBParaSite" id="ECPE_0000987501-mRNA-1"/>
    </source>
</evidence>
<feature type="signal peptide" evidence="5">
    <location>
        <begin position="1"/>
        <end position="19"/>
    </location>
</feature>
<evidence type="ECO:0000256" key="4">
    <source>
        <dbReference type="ARBA" id="ARBA00023136"/>
    </source>
</evidence>
<dbReference type="Gene3D" id="3.40.50.2300">
    <property type="match status" value="2"/>
</dbReference>
<keyword evidence="2" id="KW-0812">Transmembrane</keyword>
<name>A0A183ASA9_9TREM</name>
<dbReference type="Pfam" id="PF01094">
    <property type="entry name" value="ANF_receptor"/>
    <property type="match status" value="1"/>
</dbReference>
<accession>A0A183ASA9</accession>
<gene>
    <name evidence="7" type="ORF">ECPE_LOCUS9844</name>
</gene>
<dbReference type="GO" id="GO:0016020">
    <property type="term" value="C:membrane"/>
    <property type="evidence" value="ECO:0007669"/>
    <property type="project" value="UniProtKB-SubCell"/>
</dbReference>
<sequence>MSPAIFLTLFLCIFKVSKSVEFTIGALILSLNALKATEQVCDLFNATNGRMLALIVSHPSGAPGAAPLSVSFTSSFYFLPTIGVSARQAVFSDKYSHASFLRTVPPYSLEAKIWADLITITRQVVINTDEENAARTKDFVSLLRPVRNEQTRAILVFLRRSFAEHVFAAARKLGMLETEWAWIVTEPALQASNIPQGVIGVRLLQSSELDHVSDAVRVATTGILSVARAFPKPISVLRAVKTCSEDPLEIYSEPADGGESYPWNQYAQHLYDYMLRVNLSDGRTGQVEFDHKGDRVRPIYEIVNAQLLDPRGASLTQPVDKAFEFKRPDLVSVGRYGVPQPVPLEWTSETPYPTMLSINMSALVWPGNSVVQRNQMVCVQKDPTGMCQKTEKCLVPAAPISFKKKRHLKVVTAHSIPFVHHRLKEPGTKCNESDDPLVPKMEVECKHTDPITGASRDCCCCCCCVRYFRVEHHISGGKIKHQRETNITNKQ</sequence>
<keyword evidence="4" id="KW-0472">Membrane</keyword>
<keyword evidence="8" id="KW-1185">Reference proteome</keyword>
<dbReference type="SUPFAM" id="SSF53822">
    <property type="entry name" value="Periplasmic binding protein-like I"/>
    <property type="match status" value="1"/>
</dbReference>
<keyword evidence="5" id="KW-0732">Signal</keyword>
<dbReference type="WBParaSite" id="ECPE_0000987501-mRNA-1">
    <property type="protein sequence ID" value="ECPE_0000987501-mRNA-1"/>
    <property type="gene ID" value="ECPE_0000987501"/>
</dbReference>
<dbReference type="Proteomes" id="UP000272942">
    <property type="component" value="Unassembled WGS sequence"/>
</dbReference>
<dbReference type="EMBL" id="UZAN01048058">
    <property type="protein sequence ID" value="VDP86063.1"/>
    <property type="molecule type" value="Genomic_DNA"/>
</dbReference>
<comment type="subcellular location">
    <subcellularLocation>
        <location evidence="1">Membrane</location>
    </subcellularLocation>
</comment>
<dbReference type="OrthoDB" id="5984008at2759"/>
<evidence type="ECO:0000259" key="6">
    <source>
        <dbReference type="Pfam" id="PF01094"/>
    </source>
</evidence>